<evidence type="ECO:0000256" key="1">
    <source>
        <dbReference type="SAM" id="Phobius"/>
    </source>
</evidence>
<dbReference type="Proteomes" id="UP000321917">
    <property type="component" value="Unassembled WGS sequence"/>
</dbReference>
<feature type="transmembrane region" description="Helical" evidence="1">
    <location>
        <begin position="63"/>
        <end position="81"/>
    </location>
</feature>
<feature type="transmembrane region" description="Helical" evidence="1">
    <location>
        <begin position="116"/>
        <end position="135"/>
    </location>
</feature>
<dbReference type="RefSeq" id="WP_146797937.1">
    <property type="nucleotide sequence ID" value="NZ_VOLP01000004.1"/>
</dbReference>
<feature type="transmembrane region" description="Helical" evidence="1">
    <location>
        <begin position="175"/>
        <end position="195"/>
    </location>
</feature>
<dbReference type="Pfam" id="PF05940">
    <property type="entry name" value="NnrS"/>
    <property type="match status" value="1"/>
</dbReference>
<dbReference type="Proteomes" id="UP000321525">
    <property type="component" value="Unassembled WGS sequence"/>
</dbReference>
<sequence>MMQITDLNEEQKILPIFRLGFRPFFLGGAVFSLIAITLWLLIYKGTISFSPYGGGYWWHIHEMIFGFGSAIIVGFLLTAVQNWTGIASVKGKPLAALFFLWLLGRVVMLMPELLGATLSALIDLSFLLAIAYTLAKPILAIKQYRNLFFVPLLVMFTIANGEMHLATLYPQSVSLSYSGYAGVLLVIFLMSVMSGRVVPMFTANGTQTTKATPAPLLDKLANGSLLLAMLMLLLHPLVGFVPMFFGVILIFAGVFQLIRWLRWRPWITLGVPLLWSLHFAIKFIWFGLILLGFSYIIDEIPSNHVWHLLTIGGMGGIILAMISRVSLGHSGRPLTPPKMMSVAFASITLSAMVRVFGPWLVPEKTLLFVDISGFFWLLAFGLFTFYYGPMLLKARADGRPG</sequence>
<dbReference type="EMBL" id="VOLQ01000001">
    <property type="protein sequence ID" value="TWX72373.1"/>
    <property type="molecule type" value="Genomic_DNA"/>
</dbReference>
<keyword evidence="1" id="KW-0812">Transmembrane</keyword>
<dbReference type="EMBL" id="VOLR01000003">
    <property type="protein sequence ID" value="TWX62295.1"/>
    <property type="molecule type" value="Genomic_DNA"/>
</dbReference>
<keyword evidence="1" id="KW-0472">Membrane</keyword>
<protein>
    <submittedName>
        <fullName evidence="3">NnrS family protein</fullName>
    </submittedName>
</protein>
<keyword evidence="4" id="KW-1185">Reference proteome</keyword>
<feature type="transmembrane region" description="Helical" evidence="1">
    <location>
        <begin position="21"/>
        <end position="43"/>
    </location>
</feature>
<evidence type="ECO:0000313" key="4">
    <source>
        <dbReference type="Proteomes" id="UP000321525"/>
    </source>
</evidence>
<comment type="caution">
    <text evidence="3">The sequence shown here is derived from an EMBL/GenBank/DDBJ whole genome shotgun (WGS) entry which is preliminary data.</text>
</comment>
<dbReference type="AlphaFoldDB" id="A0A5C6QUL7"/>
<dbReference type="OrthoDB" id="9770040at2"/>
<reference evidence="3 5" key="1">
    <citation type="submission" date="2019-07" db="EMBL/GenBank/DDBJ databases">
        <title>Genomes of sea-ice associated Colwellia species.</title>
        <authorList>
            <person name="Bowman J.P."/>
        </authorList>
    </citation>
    <scope>NUCLEOTIDE SEQUENCE [LARGE SCALE GENOMIC DNA]</scope>
    <source>
        <strain evidence="2 4">ACAM 607</strain>
        <strain evidence="3 5">IC036</strain>
    </source>
</reference>
<evidence type="ECO:0000313" key="3">
    <source>
        <dbReference type="EMBL" id="TWX72373.1"/>
    </source>
</evidence>
<feature type="transmembrane region" description="Helical" evidence="1">
    <location>
        <begin position="339"/>
        <end position="361"/>
    </location>
</feature>
<keyword evidence="1" id="KW-1133">Transmembrane helix</keyword>
<evidence type="ECO:0000313" key="5">
    <source>
        <dbReference type="Proteomes" id="UP000321917"/>
    </source>
</evidence>
<feature type="transmembrane region" description="Helical" evidence="1">
    <location>
        <begin position="93"/>
        <end position="110"/>
    </location>
</feature>
<feature type="transmembrane region" description="Helical" evidence="1">
    <location>
        <begin position="147"/>
        <end position="169"/>
    </location>
</feature>
<name>A0A5C6QUL7_9GAMM</name>
<feature type="transmembrane region" description="Helical" evidence="1">
    <location>
        <begin position="373"/>
        <end position="392"/>
    </location>
</feature>
<accession>A0A5C6QUL7</accession>
<dbReference type="InterPro" id="IPR010266">
    <property type="entry name" value="NnrS"/>
</dbReference>
<gene>
    <name evidence="2" type="ORF">ESZ26_02600</name>
    <name evidence="3" type="ORF">ESZ27_00765</name>
</gene>
<organism evidence="3 5">
    <name type="scientific">Colwellia hornerae</name>
    <dbReference type="NCBI Taxonomy" id="89402"/>
    <lineage>
        <taxon>Bacteria</taxon>
        <taxon>Pseudomonadati</taxon>
        <taxon>Pseudomonadota</taxon>
        <taxon>Gammaproteobacteria</taxon>
        <taxon>Alteromonadales</taxon>
        <taxon>Colwelliaceae</taxon>
        <taxon>Colwellia</taxon>
    </lineage>
</organism>
<evidence type="ECO:0000313" key="2">
    <source>
        <dbReference type="EMBL" id="TWX62295.1"/>
    </source>
</evidence>
<feature type="transmembrane region" description="Helical" evidence="1">
    <location>
        <begin position="273"/>
        <end position="293"/>
    </location>
</feature>
<proteinExistence type="predicted"/>
<feature type="transmembrane region" description="Helical" evidence="1">
    <location>
        <begin position="305"/>
        <end position="327"/>
    </location>
</feature>
<feature type="transmembrane region" description="Helical" evidence="1">
    <location>
        <begin position="240"/>
        <end position="261"/>
    </location>
</feature>